<dbReference type="AlphaFoldDB" id="A0A396GRD0"/>
<dbReference type="EMBL" id="PSQE01000008">
    <property type="protein sequence ID" value="RHN41237.1"/>
    <property type="molecule type" value="Genomic_DNA"/>
</dbReference>
<gene>
    <name evidence="1" type="ORF">MtrunA17_Chr8g0363931</name>
</gene>
<sequence length="92" mass="9753">MASESSSESRLFLPPPPAWFKPLPSRFKPGPNSPYCPKPFPNCGLLSPNPPPPPLIAAGNCQISAKLNGVVFPFPFGNEPSFIIAPGSISVH</sequence>
<evidence type="ECO:0000313" key="2">
    <source>
        <dbReference type="Proteomes" id="UP000265566"/>
    </source>
</evidence>
<evidence type="ECO:0000313" key="1">
    <source>
        <dbReference type="EMBL" id="RHN41237.1"/>
    </source>
</evidence>
<comment type="caution">
    <text evidence="1">The sequence shown here is derived from an EMBL/GenBank/DDBJ whole genome shotgun (WGS) entry which is preliminary data.</text>
</comment>
<proteinExistence type="predicted"/>
<dbReference type="Gramene" id="rna47537">
    <property type="protein sequence ID" value="RHN41237.1"/>
    <property type="gene ID" value="gene47537"/>
</dbReference>
<name>A0A396GRD0_MEDTR</name>
<dbReference type="Proteomes" id="UP000265566">
    <property type="component" value="Chromosome 8"/>
</dbReference>
<reference evidence="2" key="1">
    <citation type="journal article" date="2018" name="Nat. Plants">
        <title>Whole-genome landscape of Medicago truncatula symbiotic genes.</title>
        <authorList>
            <person name="Pecrix Y."/>
            <person name="Staton S.E."/>
            <person name="Sallet E."/>
            <person name="Lelandais-Briere C."/>
            <person name="Moreau S."/>
            <person name="Carrere S."/>
            <person name="Blein T."/>
            <person name="Jardinaud M.F."/>
            <person name="Latrasse D."/>
            <person name="Zouine M."/>
            <person name="Zahm M."/>
            <person name="Kreplak J."/>
            <person name="Mayjonade B."/>
            <person name="Satge C."/>
            <person name="Perez M."/>
            <person name="Cauet S."/>
            <person name="Marande W."/>
            <person name="Chantry-Darmon C."/>
            <person name="Lopez-Roques C."/>
            <person name="Bouchez O."/>
            <person name="Berard A."/>
            <person name="Debelle F."/>
            <person name="Munos S."/>
            <person name="Bendahmane A."/>
            <person name="Berges H."/>
            <person name="Niebel A."/>
            <person name="Buitink J."/>
            <person name="Frugier F."/>
            <person name="Benhamed M."/>
            <person name="Crespi M."/>
            <person name="Gouzy J."/>
            <person name="Gamas P."/>
        </authorList>
    </citation>
    <scope>NUCLEOTIDE SEQUENCE [LARGE SCALE GENOMIC DNA]</scope>
    <source>
        <strain evidence="2">cv. Jemalong A17</strain>
    </source>
</reference>
<accession>A0A396GRD0</accession>
<organism evidence="1 2">
    <name type="scientific">Medicago truncatula</name>
    <name type="common">Barrel medic</name>
    <name type="synonym">Medicago tribuloides</name>
    <dbReference type="NCBI Taxonomy" id="3880"/>
    <lineage>
        <taxon>Eukaryota</taxon>
        <taxon>Viridiplantae</taxon>
        <taxon>Streptophyta</taxon>
        <taxon>Embryophyta</taxon>
        <taxon>Tracheophyta</taxon>
        <taxon>Spermatophyta</taxon>
        <taxon>Magnoliopsida</taxon>
        <taxon>eudicotyledons</taxon>
        <taxon>Gunneridae</taxon>
        <taxon>Pentapetalae</taxon>
        <taxon>rosids</taxon>
        <taxon>fabids</taxon>
        <taxon>Fabales</taxon>
        <taxon>Fabaceae</taxon>
        <taxon>Papilionoideae</taxon>
        <taxon>50 kb inversion clade</taxon>
        <taxon>NPAAA clade</taxon>
        <taxon>Hologalegina</taxon>
        <taxon>IRL clade</taxon>
        <taxon>Trifolieae</taxon>
        <taxon>Medicago</taxon>
    </lineage>
</organism>
<protein>
    <submittedName>
        <fullName evidence="1">Uncharacterized protein</fullName>
    </submittedName>
</protein>